<sequence>MGYRMRIRSKLIIWLFGLAGGGLLVVMLLLLPLVRHHAEGAAFRLGRAQVDGYAQQVAAPLNLWMEKLEALAHEFDSLNLSTAAGELQGFRQLAEKFYRATPSVYELWGAVDCRYLDRNYNHYNGYQQVTFRLWGDSVACEVSLVDTAGLGEDREYIALRNAGAPSLAGPSRYTKDSLEGAPYALKLTHALKDDMGIPAGLVGITFGVSYLQTLVQVMRPTKGAYTLLVSGQQAVIAGPDKKYCAESASDVLRAVPDFAELWKRMVGGEKIAEVFQNGTSGERYLLFSTPIWIQGVKEPLTLCLVEPYSEIAGAAGQTTSLVEWVGVGALVVIFLLIILISNRIARPIQMASRSLSALARGEIDSGLKLNIKSHDELQTIGEATNALLEGLEAKANFAMAIGQGTTDAVLEASQDDVLGQKLIAMQHSLAEAKEREDRQHEVEEQQAWASRGIAQFSELLRKESGSIDEFSYRILRALVDYAGLQIGMVYLVEGAEGNDPHLEVSASYAYQVRKFHRQRIELKEGLVGRCATEKRRLLVTDIPAGYVRIASGLGQSEPNTLLLVPMLMNDMLQGVMEFASFGAVPEYKIQFIENVAGSFASTLLSVKNGIQTKQLLEEARRQGEEMRAQEETMRQNMEELKAIQEESLRQTAEFESLNRALQSACCVVEYSTDGQILNVNDEYLALLHATRDDLVGSHHLKGVMLSKERMQDYQIFWKDLCDGRTKRHVRNTVEFGGRRYTMIETYAPVLNERGGVEKIIKIAYDISAYVDEANGTAKESA</sequence>
<dbReference type="AlphaFoldDB" id="A0A0Q4B8X9"/>
<proteinExistence type="predicted"/>
<dbReference type="InterPro" id="IPR029016">
    <property type="entry name" value="GAF-like_dom_sf"/>
</dbReference>
<dbReference type="STRING" id="1702214.AL399_01665"/>
<dbReference type="GO" id="GO:0016020">
    <property type="term" value="C:membrane"/>
    <property type="evidence" value="ECO:0007669"/>
    <property type="project" value="InterPro"/>
</dbReference>
<keyword evidence="2" id="KW-1133">Transmembrane helix</keyword>
<dbReference type="InterPro" id="IPR035965">
    <property type="entry name" value="PAS-like_dom_sf"/>
</dbReference>
<organism evidence="4 5">
    <name type="scientific">Candidatus [Bacteroides] periocalifornicus</name>
    <dbReference type="NCBI Taxonomy" id="1702214"/>
    <lineage>
        <taxon>Bacteria</taxon>
        <taxon>Pseudomonadati</taxon>
        <taxon>Bacteroidota</taxon>
    </lineage>
</organism>
<evidence type="ECO:0000313" key="4">
    <source>
        <dbReference type="EMBL" id="KQM09497.1"/>
    </source>
</evidence>
<dbReference type="GO" id="GO:0007165">
    <property type="term" value="P:signal transduction"/>
    <property type="evidence" value="ECO:0007669"/>
    <property type="project" value="InterPro"/>
</dbReference>
<keyword evidence="5" id="KW-1185">Reference proteome</keyword>
<dbReference type="Pfam" id="PF13185">
    <property type="entry name" value="GAF_2"/>
    <property type="match status" value="1"/>
</dbReference>
<keyword evidence="2" id="KW-0812">Transmembrane</keyword>
<dbReference type="Gene3D" id="6.10.340.10">
    <property type="match status" value="1"/>
</dbReference>
<dbReference type="InterPro" id="IPR003660">
    <property type="entry name" value="HAMP_dom"/>
</dbReference>
<evidence type="ECO:0000313" key="5">
    <source>
        <dbReference type="Proteomes" id="UP000054172"/>
    </source>
</evidence>
<dbReference type="Proteomes" id="UP000054172">
    <property type="component" value="Unassembled WGS sequence"/>
</dbReference>
<keyword evidence="1" id="KW-0175">Coiled coil</keyword>
<dbReference type="EMBL" id="LIIK01000004">
    <property type="protein sequence ID" value="KQM09497.1"/>
    <property type="molecule type" value="Genomic_DNA"/>
</dbReference>
<comment type="caution">
    <text evidence="4">The sequence shown here is derived from an EMBL/GenBank/DDBJ whole genome shotgun (WGS) entry which is preliminary data.</text>
</comment>
<dbReference type="PATRIC" id="fig|1702214.3.peg.1930"/>
<dbReference type="InterPro" id="IPR003018">
    <property type="entry name" value="GAF"/>
</dbReference>
<evidence type="ECO:0000256" key="1">
    <source>
        <dbReference type="SAM" id="Coils"/>
    </source>
</evidence>
<dbReference type="Pfam" id="PF08448">
    <property type="entry name" value="PAS_4"/>
    <property type="match status" value="1"/>
</dbReference>
<evidence type="ECO:0000256" key="2">
    <source>
        <dbReference type="SAM" id="Phobius"/>
    </source>
</evidence>
<feature type="domain" description="HAMP" evidence="3">
    <location>
        <begin position="342"/>
        <end position="396"/>
    </location>
</feature>
<dbReference type="PROSITE" id="PS50885">
    <property type="entry name" value="HAMP"/>
    <property type="match status" value="1"/>
</dbReference>
<dbReference type="Gene3D" id="3.30.450.40">
    <property type="match status" value="1"/>
</dbReference>
<name>A0A0Q4B8X9_9BACT</name>
<protein>
    <recommendedName>
        <fullName evidence="3">HAMP domain-containing protein</fullName>
    </recommendedName>
</protein>
<dbReference type="InterPro" id="IPR000014">
    <property type="entry name" value="PAS"/>
</dbReference>
<dbReference type="Gene3D" id="3.30.450.20">
    <property type="entry name" value="PAS domain"/>
    <property type="match status" value="2"/>
</dbReference>
<feature type="coiled-coil region" evidence="1">
    <location>
        <begin position="616"/>
        <end position="646"/>
    </location>
</feature>
<accession>A0A0Q4B8X9</accession>
<feature type="transmembrane region" description="Helical" evidence="2">
    <location>
        <begin position="12"/>
        <end position="34"/>
    </location>
</feature>
<dbReference type="SUPFAM" id="SSF55781">
    <property type="entry name" value="GAF domain-like"/>
    <property type="match status" value="1"/>
</dbReference>
<feature type="transmembrane region" description="Helical" evidence="2">
    <location>
        <begin position="324"/>
        <end position="345"/>
    </location>
</feature>
<dbReference type="SUPFAM" id="SSF55785">
    <property type="entry name" value="PYP-like sensor domain (PAS domain)"/>
    <property type="match status" value="1"/>
</dbReference>
<dbReference type="NCBIfam" id="TIGR00229">
    <property type="entry name" value="sensory_box"/>
    <property type="match status" value="1"/>
</dbReference>
<reference evidence="4" key="1">
    <citation type="submission" date="2015-08" db="EMBL/GenBank/DDBJ databases">
        <title>Candidatus Bacteriodes Periocalifornicus.</title>
        <authorList>
            <person name="McLean J.S."/>
            <person name="Kelley S."/>
        </authorList>
    </citation>
    <scope>NUCLEOTIDE SEQUENCE [LARGE SCALE GENOMIC DNA]</scope>
    <source>
        <strain evidence="4">12B</strain>
    </source>
</reference>
<keyword evidence="2" id="KW-0472">Membrane</keyword>
<dbReference type="InterPro" id="IPR013656">
    <property type="entry name" value="PAS_4"/>
</dbReference>
<gene>
    <name evidence="4" type="ORF">AL399_01665</name>
</gene>
<evidence type="ECO:0000259" key="3">
    <source>
        <dbReference type="PROSITE" id="PS50885"/>
    </source>
</evidence>